<accession>A0A9N9JAB4</accession>
<dbReference type="AlphaFoldDB" id="A0A9N9JAB4"/>
<name>A0A9N9JAB4_9GLOM</name>
<comment type="caution">
    <text evidence="1">The sequence shown here is derived from an EMBL/GenBank/DDBJ whole genome shotgun (WGS) entry which is preliminary data.</text>
</comment>
<evidence type="ECO:0000313" key="1">
    <source>
        <dbReference type="EMBL" id="CAG8769388.1"/>
    </source>
</evidence>
<protein>
    <submittedName>
        <fullName evidence="1">15918_t:CDS:1</fullName>
    </submittedName>
</protein>
<dbReference type="OrthoDB" id="2436522at2759"/>
<evidence type="ECO:0000313" key="2">
    <source>
        <dbReference type="Proteomes" id="UP000789405"/>
    </source>
</evidence>
<dbReference type="EMBL" id="CAJVPY010018936">
    <property type="protein sequence ID" value="CAG8769388.1"/>
    <property type="molecule type" value="Genomic_DNA"/>
</dbReference>
<proteinExistence type="predicted"/>
<organism evidence="1 2">
    <name type="scientific">Dentiscutata erythropus</name>
    <dbReference type="NCBI Taxonomy" id="1348616"/>
    <lineage>
        <taxon>Eukaryota</taxon>
        <taxon>Fungi</taxon>
        <taxon>Fungi incertae sedis</taxon>
        <taxon>Mucoromycota</taxon>
        <taxon>Glomeromycotina</taxon>
        <taxon>Glomeromycetes</taxon>
        <taxon>Diversisporales</taxon>
        <taxon>Gigasporaceae</taxon>
        <taxon>Dentiscutata</taxon>
    </lineage>
</organism>
<gene>
    <name evidence="1" type="ORF">DERYTH_LOCUS18539</name>
</gene>
<keyword evidence="2" id="KW-1185">Reference proteome</keyword>
<reference evidence="1" key="1">
    <citation type="submission" date="2021-06" db="EMBL/GenBank/DDBJ databases">
        <authorList>
            <person name="Kallberg Y."/>
            <person name="Tangrot J."/>
            <person name="Rosling A."/>
        </authorList>
    </citation>
    <scope>NUCLEOTIDE SEQUENCE</scope>
    <source>
        <strain evidence="1">MA453B</strain>
    </source>
</reference>
<feature type="non-terminal residue" evidence="1">
    <location>
        <position position="1"/>
    </location>
</feature>
<dbReference type="Proteomes" id="UP000789405">
    <property type="component" value="Unassembled WGS sequence"/>
</dbReference>
<sequence length="64" mass="7368">NNKPVKVRRRVQRTSYKVSEKLTVIQEAKQIGVLAASRYFGIDQSIVSQWKNSEEKFNNVISSN</sequence>